<dbReference type="SUPFAM" id="SSF64182">
    <property type="entry name" value="DHH phosphoesterases"/>
    <property type="match status" value="1"/>
</dbReference>
<organism evidence="2 3">
    <name type="scientific">Candidatus Staskawiczbacteria bacterium RIFCSPHIGHO2_01_FULL_41_41</name>
    <dbReference type="NCBI Taxonomy" id="1802203"/>
    <lineage>
        <taxon>Bacteria</taxon>
        <taxon>Candidatus Staskawicziibacteriota</taxon>
    </lineage>
</organism>
<accession>A0A1G2HTI2</accession>
<gene>
    <name evidence="2" type="ORF">A2822_04410</name>
</gene>
<dbReference type="Pfam" id="PF02272">
    <property type="entry name" value="DHHA1"/>
    <property type="match status" value="1"/>
</dbReference>
<dbReference type="EMBL" id="MHOP01000015">
    <property type="protein sequence ID" value="OGZ65755.1"/>
    <property type="molecule type" value="Genomic_DNA"/>
</dbReference>
<feature type="domain" description="DHHA1" evidence="1">
    <location>
        <begin position="286"/>
        <end position="336"/>
    </location>
</feature>
<comment type="caution">
    <text evidence="2">The sequence shown here is derived from an EMBL/GenBank/DDBJ whole genome shotgun (WGS) entry which is preliminary data.</text>
</comment>
<dbReference type="InterPro" id="IPR003156">
    <property type="entry name" value="DHHA1_dom"/>
</dbReference>
<protein>
    <recommendedName>
        <fullName evidence="1">DHHA1 domain-containing protein</fullName>
    </recommendedName>
</protein>
<evidence type="ECO:0000259" key="1">
    <source>
        <dbReference type="Pfam" id="PF02272"/>
    </source>
</evidence>
<sequence length="338" mass="38654">MKYRIITHGNCTDGYSSAFVVKRFFNILFDAKLTDQEIQEIPVLGVQPQDVQAGKVTLSSGDIVVDLPRTDAKIFFWCDHHLTTKPSAKLPDNHHWKATPSCTGFLIDIALEKGATSSKELLEFKKVIDINDSAAYTKKDIKECYYKRKSYQQQNPLQKLTMIGSMFNTRDRILNDEIFRTLLTHELGETPLSSPSLWQLNPLMFYKAQLESFEQWRKNVDTYLTYDADAKCVVQDDRKAKMNMGVPDRFYSYMKFPEASYNVNLRIIDEEKKCRLGIGSNIFHKERCKVNIGELCQEVGKRFGGSGGGHFAVGGAVIKSDKVDEALKFILERFKEKN</sequence>
<proteinExistence type="predicted"/>
<dbReference type="Proteomes" id="UP000178774">
    <property type="component" value="Unassembled WGS sequence"/>
</dbReference>
<evidence type="ECO:0000313" key="2">
    <source>
        <dbReference type="EMBL" id="OGZ65755.1"/>
    </source>
</evidence>
<name>A0A1G2HTI2_9BACT</name>
<dbReference type="GO" id="GO:0003676">
    <property type="term" value="F:nucleic acid binding"/>
    <property type="evidence" value="ECO:0007669"/>
    <property type="project" value="InterPro"/>
</dbReference>
<evidence type="ECO:0000313" key="3">
    <source>
        <dbReference type="Proteomes" id="UP000178774"/>
    </source>
</evidence>
<dbReference type="InterPro" id="IPR038763">
    <property type="entry name" value="DHH_sf"/>
</dbReference>
<dbReference type="AlphaFoldDB" id="A0A1G2HTI2"/>
<reference evidence="2 3" key="1">
    <citation type="journal article" date="2016" name="Nat. Commun.">
        <title>Thousands of microbial genomes shed light on interconnected biogeochemical processes in an aquifer system.</title>
        <authorList>
            <person name="Anantharaman K."/>
            <person name="Brown C.T."/>
            <person name="Hug L.A."/>
            <person name="Sharon I."/>
            <person name="Castelle C.J."/>
            <person name="Probst A.J."/>
            <person name="Thomas B.C."/>
            <person name="Singh A."/>
            <person name="Wilkins M.J."/>
            <person name="Karaoz U."/>
            <person name="Brodie E.L."/>
            <person name="Williams K.H."/>
            <person name="Hubbard S.S."/>
            <person name="Banfield J.F."/>
        </authorList>
    </citation>
    <scope>NUCLEOTIDE SEQUENCE [LARGE SCALE GENOMIC DNA]</scope>
</reference>